<sequence length="353" mass="39224">MKKIDPNIQLATFAGGCFWCMVNPFDELPGIVSVTSGYTGGHKEDPTYEEVGAETTGHAEAVQIAFDPAVFPYGRLLEIFWMQIDPTDASGQFQDRGASYRTAIFFHDEDQRRAAEASKRALQASGRFKGTIATEIIPAGPFYPAEDVHQHYYKSNPFDYQRYLEGSGRADFAQRSWHSKEDERRLRRQLTETQYAVTQLGETEPAYDNAYWDHFRPGVYVDAVNGDPLFSSADKFDSGTGWPSFAKPLEEGLIRRTAELGSGRPRTAIRSRLSGSRLGYLRYDGPEPVKLHYVVNSASLRFVPLDQMELEGYGRYVAALLAADETAPEPGQASATESEPKPGTNPASVPTPK</sequence>
<dbReference type="Gene3D" id="2.170.150.20">
    <property type="entry name" value="Peptide methionine sulfoxide reductase"/>
    <property type="match status" value="1"/>
</dbReference>
<name>A0A7X0RRQ0_9BACL</name>
<dbReference type="SUPFAM" id="SSF51316">
    <property type="entry name" value="Mss4-like"/>
    <property type="match status" value="1"/>
</dbReference>
<comment type="catalytic activity">
    <reaction evidence="6 7">
        <text>[thioredoxin]-disulfide + L-methionine + H2O = L-methionine (S)-S-oxide + [thioredoxin]-dithiol</text>
        <dbReference type="Rhea" id="RHEA:19993"/>
        <dbReference type="Rhea" id="RHEA-COMP:10698"/>
        <dbReference type="Rhea" id="RHEA-COMP:10700"/>
        <dbReference type="ChEBI" id="CHEBI:15377"/>
        <dbReference type="ChEBI" id="CHEBI:29950"/>
        <dbReference type="ChEBI" id="CHEBI:50058"/>
        <dbReference type="ChEBI" id="CHEBI:57844"/>
        <dbReference type="ChEBI" id="CHEBI:58772"/>
        <dbReference type="EC" id="1.8.4.11"/>
    </reaction>
</comment>
<comment type="catalytic activity">
    <reaction evidence="4 7">
        <text>L-methionyl-[protein] + [thioredoxin]-disulfide + H2O = L-methionyl-(S)-S-oxide-[protein] + [thioredoxin]-dithiol</text>
        <dbReference type="Rhea" id="RHEA:14217"/>
        <dbReference type="Rhea" id="RHEA-COMP:10698"/>
        <dbReference type="Rhea" id="RHEA-COMP:10700"/>
        <dbReference type="Rhea" id="RHEA-COMP:12313"/>
        <dbReference type="Rhea" id="RHEA-COMP:12315"/>
        <dbReference type="ChEBI" id="CHEBI:15377"/>
        <dbReference type="ChEBI" id="CHEBI:16044"/>
        <dbReference type="ChEBI" id="CHEBI:29950"/>
        <dbReference type="ChEBI" id="CHEBI:44120"/>
        <dbReference type="ChEBI" id="CHEBI:50058"/>
        <dbReference type="EC" id="1.8.4.11"/>
    </reaction>
</comment>
<dbReference type="Gene3D" id="3.30.1060.10">
    <property type="entry name" value="Peptide methionine sulphoxide reductase MsrA"/>
    <property type="match status" value="1"/>
</dbReference>
<evidence type="ECO:0000256" key="2">
    <source>
        <dbReference type="ARBA" id="ARBA00023002"/>
    </source>
</evidence>
<keyword evidence="3" id="KW-0511">Multifunctional enzyme</keyword>
<dbReference type="InterPro" id="IPR036509">
    <property type="entry name" value="Met_Sox_Rdtase_MsrA_sf"/>
</dbReference>
<comment type="similarity">
    <text evidence="1 7">Belongs to the MsrA Met sulfoxide reductase family.</text>
</comment>
<dbReference type="EC" id="1.8.4.11" evidence="7"/>
<dbReference type="RefSeq" id="WP_185143905.1">
    <property type="nucleotide sequence ID" value="NZ_JACJVP010000027.1"/>
</dbReference>
<proteinExistence type="inferred from homology"/>
<dbReference type="PANTHER" id="PTHR43774:SF1">
    <property type="entry name" value="PEPTIDE METHIONINE SULFOXIDE REDUCTASE MSRA 2"/>
    <property type="match status" value="1"/>
</dbReference>
<dbReference type="GO" id="GO:0008113">
    <property type="term" value="F:peptide-methionine (S)-S-oxide reductase activity"/>
    <property type="evidence" value="ECO:0007669"/>
    <property type="project" value="UniProtKB-UniRule"/>
</dbReference>
<dbReference type="GO" id="GO:0033743">
    <property type="term" value="F:peptide-methionine (R)-S-oxide reductase activity"/>
    <property type="evidence" value="ECO:0007669"/>
    <property type="project" value="UniProtKB-EC"/>
</dbReference>
<protein>
    <recommendedName>
        <fullName evidence="7">Peptide methionine sulfoxide reductase MsrA</fullName>
        <shortName evidence="7">Protein-methionine-S-oxide reductase</shortName>
        <ecNumber evidence="7">1.8.4.11</ecNumber>
    </recommendedName>
    <alternativeName>
        <fullName evidence="7">Peptide-methionine (S)-S-oxide reductase</fullName>
        <shortName evidence="7">Peptide Met(O) reductase</shortName>
    </alternativeName>
</protein>
<dbReference type="PROSITE" id="PS51790">
    <property type="entry name" value="MSRB"/>
    <property type="match status" value="1"/>
</dbReference>
<dbReference type="SUPFAM" id="SSF55068">
    <property type="entry name" value="Peptide methionine sulfoxide reductase"/>
    <property type="match status" value="1"/>
</dbReference>
<feature type="domain" description="MsrB" evidence="9">
    <location>
        <begin position="183"/>
        <end position="305"/>
    </location>
</feature>
<dbReference type="HAMAP" id="MF_01401">
    <property type="entry name" value="MsrA"/>
    <property type="match status" value="1"/>
</dbReference>
<dbReference type="PROSITE" id="PS51257">
    <property type="entry name" value="PROKAR_LIPOPROTEIN"/>
    <property type="match status" value="1"/>
</dbReference>
<evidence type="ECO:0000256" key="5">
    <source>
        <dbReference type="ARBA" id="ARBA00048488"/>
    </source>
</evidence>
<evidence type="ECO:0000256" key="4">
    <source>
        <dbReference type="ARBA" id="ARBA00047806"/>
    </source>
</evidence>
<dbReference type="InterPro" id="IPR011057">
    <property type="entry name" value="Mss4-like_sf"/>
</dbReference>
<evidence type="ECO:0000256" key="1">
    <source>
        <dbReference type="ARBA" id="ARBA00005591"/>
    </source>
</evidence>
<feature type="region of interest" description="Disordered" evidence="8">
    <location>
        <begin position="326"/>
        <end position="353"/>
    </location>
</feature>
<evidence type="ECO:0000256" key="8">
    <source>
        <dbReference type="SAM" id="MobiDB-lite"/>
    </source>
</evidence>
<dbReference type="PANTHER" id="PTHR43774">
    <property type="entry name" value="PEPTIDE METHIONINE SULFOXIDE REDUCTASE"/>
    <property type="match status" value="1"/>
</dbReference>
<keyword evidence="2 7" id="KW-0560">Oxidoreductase</keyword>
<evidence type="ECO:0000259" key="9">
    <source>
        <dbReference type="PROSITE" id="PS51790"/>
    </source>
</evidence>
<dbReference type="AlphaFoldDB" id="A0A7X0RRQ0"/>
<dbReference type="Pfam" id="PF01641">
    <property type="entry name" value="SelR"/>
    <property type="match status" value="1"/>
</dbReference>
<keyword evidence="11" id="KW-1185">Reference proteome</keyword>
<dbReference type="EMBL" id="JACJVP010000027">
    <property type="protein sequence ID" value="MBB6672422.1"/>
    <property type="molecule type" value="Genomic_DNA"/>
</dbReference>
<gene>
    <name evidence="7 10" type="primary">msrA</name>
    <name evidence="10" type="ORF">H7C19_17220</name>
</gene>
<reference evidence="10 11" key="1">
    <citation type="submission" date="2020-08" db="EMBL/GenBank/DDBJ databases">
        <title>Cohnella phylogeny.</title>
        <authorList>
            <person name="Dunlap C."/>
        </authorList>
    </citation>
    <scope>NUCLEOTIDE SEQUENCE [LARGE SCALE GENOMIC DNA]</scope>
    <source>
        <strain evidence="10 11">DSM 28246</strain>
    </source>
</reference>
<dbReference type="NCBIfam" id="TIGR00401">
    <property type="entry name" value="msrA"/>
    <property type="match status" value="1"/>
</dbReference>
<comment type="catalytic activity">
    <reaction evidence="5">
        <text>L-methionyl-[protein] + [thioredoxin]-disulfide + H2O = L-methionyl-(R)-S-oxide-[protein] + [thioredoxin]-dithiol</text>
        <dbReference type="Rhea" id="RHEA:24164"/>
        <dbReference type="Rhea" id="RHEA-COMP:10698"/>
        <dbReference type="Rhea" id="RHEA-COMP:10700"/>
        <dbReference type="Rhea" id="RHEA-COMP:12313"/>
        <dbReference type="Rhea" id="RHEA-COMP:12314"/>
        <dbReference type="ChEBI" id="CHEBI:15377"/>
        <dbReference type="ChEBI" id="CHEBI:16044"/>
        <dbReference type="ChEBI" id="CHEBI:29950"/>
        <dbReference type="ChEBI" id="CHEBI:45764"/>
        <dbReference type="ChEBI" id="CHEBI:50058"/>
        <dbReference type="EC" id="1.8.4.12"/>
    </reaction>
</comment>
<evidence type="ECO:0000313" key="10">
    <source>
        <dbReference type="EMBL" id="MBB6672422.1"/>
    </source>
</evidence>
<dbReference type="NCBIfam" id="TIGR00357">
    <property type="entry name" value="peptide-methionine (R)-S-oxide reductase MsrB"/>
    <property type="match status" value="1"/>
</dbReference>
<dbReference type="Proteomes" id="UP000547209">
    <property type="component" value="Unassembled WGS sequence"/>
</dbReference>
<evidence type="ECO:0000256" key="6">
    <source>
        <dbReference type="ARBA" id="ARBA00048782"/>
    </source>
</evidence>
<comment type="function">
    <text evidence="7">Has an important function as a repair enzyme for proteins that have been inactivated by oxidation. Catalyzes the reversible oxidation-reduction of methionine sulfoxide in proteins to methionine.</text>
</comment>
<dbReference type="InterPro" id="IPR002579">
    <property type="entry name" value="Met_Sox_Rdtase_MsrB_dom"/>
</dbReference>
<feature type="active site" evidence="7">
    <location>
        <position position="17"/>
    </location>
</feature>
<evidence type="ECO:0000313" key="11">
    <source>
        <dbReference type="Proteomes" id="UP000547209"/>
    </source>
</evidence>
<accession>A0A7X0RRQ0</accession>
<evidence type="ECO:0000256" key="7">
    <source>
        <dbReference type="HAMAP-Rule" id="MF_01401"/>
    </source>
</evidence>
<evidence type="ECO:0000256" key="3">
    <source>
        <dbReference type="ARBA" id="ARBA00023268"/>
    </source>
</evidence>
<dbReference type="InterPro" id="IPR002569">
    <property type="entry name" value="Met_Sox_Rdtase_MsrA_dom"/>
</dbReference>
<comment type="caution">
    <text evidence="10">The sequence shown here is derived from an EMBL/GenBank/DDBJ whole genome shotgun (WGS) entry which is preliminary data.</text>
</comment>
<dbReference type="Pfam" id="PF01625">
    <property type="entry name" value="PMSR"/>
    <property type="match status" value="1"/>
</dbReference>
<organism evidence="10 11">
    <name type="scientific">Cohnella nanjingensis</name>
    <dbReference type="NCBI Taxonomy" id="1387779"/>
    <lineage>
        <taxon>Bacteria</taxon>
        <taxon>Bacillati</taxon>
        <taxon>Bacillota</taxon>
        <taxon>Bacilli</taxon>
        <taxon>Bacillales</taxon>
        <taxon>Paenibacillaceae</taxon>
        <taxon>Cohnella</taxon>
    </lineage>
</organism>